<keyword evidence="4" id="KW-0145">Chemotaxis</keyword>
<dbReference type="Gene3D" id="3.40.50.180">
    <property type="entry name" value="Methylesterase CheB, C-terminal domain"/>
    <property type="match status" value="1"/>
</dbReference>
<dbReference type="Proteomes" id="UP000318733">
    <property type="component" value="Unassembled WGS sequence"/>
</dbReference>
<evidence type="ECO:0000256" key="3">
    <source>
        <dbReference type="ARBA" id="ARBA00048267"/>
    </source>
</evidence>
<accession>A0A556MI46</accession>
<dbReference type="SUPFAM" id="SSF52738">
    <property type="entry name" value="Methylesterase CheB, C-terminal domain"/>
    <property type="match status" value="1"/>
</dbReference>
<evidence type="ECO:0000256" key="2">
    <source>
        <dbReference type="ARBA" id="ARBA00039140"/>
    </source>
</evidence>
<reference evidence="6 7" key="1">
    <citation type="submission" date="2019-07" db="EMBL/GenBank/DDBJ databases">
        <authorList>
            <person name="Huq M.A."/>
        </authorList>
    </citation>
    <scope>NUCLEOTIDE SEQUENCE [LARGE SCALE GENOMIC DNA]</scope>
    <source>
        <strain evidence="6 7">MAH-19</strain>
    </source>
</reference>
<dbReference type="AlphaFoldDB" id="A0A556MI46"/>
<dbReference type="EMBL" id="VLPK01000003">
    <property type="protein sequence ID" value="TSJ39495.1"/>
    <property type="molecule type" value="Genomic_DNA"/>
</dbReference>
<comment type="caution">
    <text evidence="6">The sequence shown here is derived from an EMBL/GenBank/DDBJ whole genome shotgun (WGS) entry which is preliminary data.</text>
</comment>
<feature type="active site" evidence="4">
    <location>
        <position position="58"/>
    </location>
</feature>
<dbReference type="PANTHER" id="PTHR42872:SF3">
    <property type="entry name" value="PROTEIN-GLUTAMATE METHYLESTERASE_PROTEIN-GLUTAMINE GLUTAMINASE 1"/>
    <property type="match status" value="1"/>
</dbReference>
<evidence type="ECO:0000313" key="6">
    <source>
        <dbReference type="EMBL" id="TSJ39495.1"/>
    </source>
</evidence>
<dbReference type="OrthoDB" id="1524092at2"/>
<dbReference type="PROSITE" id="PS50122">
    <property type="entry name" value="CHEB"/>
    <property type="match status" value="1"/>
</dbReference>
<keyword evidence="7" id="KW-1185">Reference proteome</keyword>
<dbReference type="Pfam" id="PF01339">
    <property type="entry name" value="CheB_methylest"/>
    <property type="match status" value="1"/>
</dbReference>
<name>A0A556MI46_9SPHI</name>
<sequence length="204" mass="23276">MKKKIYIKKLALDDNIIQRWRNTELLLLGGSAGSFKPIYQCVKLFPKNLNKTVIIIIHRKKNFFSEIEKLFADNSRMLMREVTDKDVLNKNTIYIAPANYHTLIEKDKSFSLDVSEAVWYSKPSIDVTFESASEIYKNRCTAVLFSGANADGAEGLLKLRKNGSLTIAQDPDDAEMKEMPQAAINKNAAEYILNTKDIFELFQK</sequence>
<evidence type="ECO:0000313" key="7">
    <source>
        <dbReference type="Proteomes" id="UP000318733"/>
    </source>
</evidence>
<dbReference type="InterPro" id="IPR000673">
    <property type="entry name" value="Sig_transdc_resp-reg_Me-estase"/>
</dbReference>
<dbReference type="EC" id="3.1.1.61" evidence="2"/>
<feature type="domain" description="CheB-type methylesterase" evidence="5">
    <location>
        <begin position="19"/>
        <end position="204"/>
    </location>
</feature>
<feature type="active site" evidence="4">
    <location>
        <position position="31"/>
    </location>
</feature>
<dbReference type="GO" id="GO:0006935">
    <property type="term" value="P:chemotaxis"/>
    <property type="evidence" value="ECO:0007669"/>
    <property type="project" value="UniProtKB-UniRule"/>
</dbReference>
<dbReference type="CDD" id="cd16433">
    <property type="entry name" value="CheB"/>
    <property type="match status" value="1"/>
</dbReference>
<keyword evidence="1 4" id="KW-0378">Hydrolase</keyword>
<evidence type="ECO:0000259" key="5">
    <source>
        <dbReference type="PROSITE" id="PS50122"/>
    </source>
</evidence>
<dbReference type="PANTHER" id="PTHR42872">
    <property type="entry name" value="PROTEIN-GLUTAMATE METHYLESTERASE/PROTEIN-GLUTAMINE GLUTAMINASE"/>
    <property type="match status" value="1"/>
</dbReference>
<organism evidence="6 7">
    <name type="scientific">Mucilaginibacter corticis</name>
    <dbReference type="NCBI Taxonomy" id="2597670"/>
    <lineage>
        <taxon>Bacteria</taxon>
        <taxon>Pseudomonadati</taxon>
        <taxon>Bacteroidota</taxon>
        <taxon>Sphingobacteriia</taxon>
        <taxon>Sphingobacteriales</taxon>
        <taxon>Sphingobacteriaceae</taxon>
        <taxon>Mucilaginibacter</taxon>
    </lineage>
</organism>
<dbReference type="GO" id="GO:0005737">
    <property type="term" value="C:cytoplasm"/>
    <property type="evidence" value="ECO:0007669"/>
    <property type="project" value="InterPro"/>
</dbReference>
<gene>
    <name evidence="6" type="ORF">FO440_17275</name>
</gene>
<evidence type="ECO:0000256" key="4">
    <source>
        <dbReference type="PROSITE-ProRule" id="PRU00050"/>
    </source>
</evidence>
<protein>
    <recommendedName>
        <fullName evidence="2">protein-glutamate methylesterase</fullName>
        <ecNumber evidence="2">3.1.1.61</ecNumber>
    </recommendedName>
</protein>
<proteinExistence type="predicted"/>
<dbReference type="GO" id="GO:0008984">
    <property type="term" value="F:protein-glutamate methylesterase activity"/>
    <property type="evidence" value="ECO:0007669"/>
    <property type="project" value="UniProtKB-EC"/>
</dbReference>
<evidence type="ECO:0000256" key="1">
    <source>
        <dbReference type="ARBA" id="ARBA00022801"/>
    </source>
</evidence>
<dbReference type="GO" id="GO:0000156">
    <property type="term" value="F:phosphorelay response regulator activity"/>
    <property type="evidence" value="ECO:0007669"/>
    <property type="project" value="InterPro"/>
</dbReference>
<feature type="active site" evidence="4">
    <location>
        <position position="151"/>
    </location>
</feature>
<comment type="catalytic activity">
    <reaction evidence="3">
        <text>[protein]-L-glutamate 5-O-methyl ester + H2O = L-glutamyl-[protein] + methanol + H(+)</text>
        <dbReference type="Rhea" id="RHEA:23236"/>
        <dbReference type="Rhea" id="RHEA-COMP:10208"/>
        <dbReference type="Rhea" id="RHEA-COMP:10311"/>
        <dbReference type="ChEBI" id="CHEBI:15377"/>
        <dbReference type="ChEBI" id="CHEBI:15378"/>
        <dbReference type="ChEBI" id="CHEBI:17790"/>
        <dbReference type="ChEBI" id="CHEBI:29973"/>
        <dbReference type="ChEBI" id="CHEBI:82795"/>
        <dbReference type="EC" id="3.1.1.61"/>
    </reaction>
</comment>
<dbReference type="InterPro" id="IPR035909">
    <property type="entry name" value="CheB_C"/>
</dbReference>